<dbReference type="RefSeq" id="WP_016275721.1">
    <property type="nucleotide sequence ID" value="NZ_FQVD01000002.1"/>
</dbReference>
<organism evidence="1 2">
    <name type="scientific">Bacteroides faecichinchillae</name>
    <dbReference type="NCBI Taxonomy" id="871325"/>
    <lineage>
        <taxon>Bacteria</taxon>
        <taxon>Pseudomonadati</taxon>
        <taxon>Bacteroidota</taxon>
        <taxon>Bacteroidia</taxon>
        <taxon>Bacteroidales</taxon>
        <taxon>Bacteroidaceae</taxon>
        <taxon>Bacteroides</taxon>
    </lineage>
</organism>
<dbReference type="PROSITE" id="PS51257">
    <property type="entry name" value="PROKAR_LIPOPROTEIN"/>
    <property type="match status" value="1"/>
</dbReference>
<dbReference type="STRING" id="871325.SAMN05444349_102239"/>
<dbReference type="OrthoDB" id="9894620at2"/>
<evidence type="ECO:0000313" key="1">
    <source>
        <dbReference type="EMBL" id="SHE47655.1"/>
    </source>
</evidence>
<accession>A0A1M4TTD6</accession>
<dbReference type="Proteomes" id="UP000184436">
    <property type="component" value="Unassembled WGS sequence"/>
</dbReference>
<sequence>MKKILLLTTLFATLFTACSEEENTPEIPEYIIPENDINSVKERISLEDNQELVTYSIISKDSIWGLSKDITIN</sequence>
<protein>
    <submittedName>
        <fullName evidence="1">Uncharacterized protein</fullName>
    </submittedName>
</protein>
<dbReference type="EMBL" id="FQVD01000002">
    <property type="protein sequence ID" value="SHE47655.1"/>
    <property type="molecule type" value="Genomic_DNA"/>
</dbReference>
<gene>
    <name evidence="1" type="ORF">SAMN05444349_102239</name>
</gene>
<keyword evidence="2" id="KW-1185">Reference proteome</keyword>
<reference evidence="1 2" key="1">
    <citation type="submission" date="2016-11" db="EMBL/GenBank/DDBJ databases">
        <authorList>
            <person name="Jaros S."/>
            <person name="Januszkiewicz K."/>
            <person name="Wedrychowicz H."/>
        </authorList>
    </citation>
    <scope>NUCLEOTIDE SEQUENCE [LARGE SCALE GENOMIC DNA]</scope>
    <source>
        <strain evidence="1 2">DSM 26883</strain>
    </source>
</reference>
<proteinExistence type="predicted"/>
<name>A0A1M4TTD6_9BACE</name>
<evidence type="ECO:0000313" key="2">
    <source>
        <dbReference type="Proteomes" id="UP000184436"/>
    </source>
</evidence>
<dbReference type="AlphaFoldDB" id="A0A1M4TTD6"/>
<dbReference type="GeneID" id="82154913"/>